<evidence type="ECO:0000259" key="9">
    <source>
        <dbReference type="PROSITE" id="PS50198"/>
    </source>
</evidence>
<dbReference type="Gene3D" id="3.10.50.40">
    <property type="match status" value="1"/>
</dbReference>
<dbReference type="InterPro" id="IPR027304">
    <property type="entry name" value="Trigger_fact/SurA_dom_sf"/>
</dbReference>
<evidence type="ECO:0000256" key="5">
    <source>
        <dbReference type="ARBA" id="ARBA00023110"/>
    </source>
</evidence>
<dbReference type="Gene3D" id="1.10.4030.10">
    <property type="entry name" value="Porin chaperone SurA, peptide-binding domain"/>
    <property type="match status" value="1"/>
</dbReference>
<sequence length="296" mass="31910">MFYASTYRQLQPLFVACSLAAAMVAPIAHAQTATAPASVAAPASNLGPGVIAKVNNVAITEAQLLRAVQQSGLPDSLNLRAALKSQLVSRELFRQEAEKKHIYDNRPEVKQAMQEAKDAAITQLYLRDAIKPAPVTEQQVQAQFDSIVASLGDKEYKSRLIQVGDAATAADVLAKLKAGADFGQLAQQVSLAQNKVRGGELDWISFKTPAQEGHTQNLPLPIAQALAGLPVGGLTPTPVNWNNTYFILKLEQVRPTQVPKYDDVKAVLRQQQEATALEKATIAVVSNLVKQAKIEQ</sequence>
<evidence type="ECO:0000256" key="4">
    <source>
        <dbReference type="ARBA" id="ARBA00022729"/>
    </source>
</evidence>
<keyword evidence="6 7" id="KW-0413">Isomerase</keyword>
<feature type="domain" description="PpiC" evidence="9">
    <location>
        <begin position="153"/>
        <end position="252"/>
    </location>
</feature>
<dbReference type="InterPro" id="IPR046357">
    <property type="entry name" value="PPIase_dom_sf"/>
</dbReference>
<dbReference type="GO" id="GO:0003755">
    <property type="term" value="F:peptidyl-prolyl cis-trans isomerase activity"/>
    <property type="evidence" value="ECO:0007669"/>
    <property type="project" value="UniProtKB-KW"/>
</dbReference>
<comment type="catalytic activity">
    <reaction evidence="1">
        <text>[protein]-peptidylproline (omega=180) = [protein]-peptidylproline (omega=0)</text>
        <dbReference type="Rhea" id="RHEA:16237"/>
        <dbReference type="Rhea" id="RHEA-COMP:10747"/>
        <dbReference type="Rhea" id="RHEA-COMP:10748"/>
        <dbReference type="ChEBI" id="CHEBI:83833"/>
        <dbReference type="ChEBI" id="CHEBI:83834"/>
        <dbReference type="EC" id="5.2.1.8"/>
    </reaction>
</comment>
<evidence type="ECO:0000256" key="2">
    <source>
        <dbReference type="ARBA" id="ARBA00007656"/>
    </source>
</evidence>
<keyword evidence="5 7" id="KW-0697">Rotamase</keyword>
<dbReference type="InterPro" id="IPR000297">
    <property type="entry name" value="PPIase_PpiC"/>
</dbReference>
<reference evidence="10 11" key="1">
    <citation type="submission" date="2015-11" db="EMBL/GenBank/DDBJ databases">
        <title>Exploring the genomic traits of fungus-feeding bacterial genus Collimonas.</title>
        <authorList>
            <person name="Song C."/>
            <person name="Schmidt R."/>
            <person name="de Jager V."/>
            <person name="Krzyzanowska D."/>
            <person name="Jongedijk E."/>
            <person name="Cankar K."/>
            <person name="Beekwilder J."/>
            <person name="van Veen A."/>
            <person name="de Boer W."/>
            <person name="van Veen J.A."/>
            <person name="Garbeva P."/>
        </authorList>
    </citation>
    <scope>NUCLEOTIDE SEQUENCE [LARGE SCALE GENOMIC DNA]</scope>
    <source>
        <strain evidence="10 11">Ter282</strain>
    </source>
</reference>
<dbReference type="PROSITE" id="PS50198">
    <property type="entry name" value="PPIC_PPIASE_2"/>
    <property type="match status" value="1"/>
</dbReference>
<evidence type="ECO:0000256" key="7">
    <source>
        <dbReference type="PROSITE-ProRule" id="PRU00278"/>
    </source>
</evidence>
<protein>
    <recommendedName>
        <fullName evidence="3">peptidylprolyl isomerase</fullName>
        <ecNumber evidence="3">5.2.1.8</ecNumber>
    </recommendedName>
</protein>
<dbReference type="Pfam" id="PF13145">
    <property type="entry name" value="Rotamase_2"/>
    <property type="match status" value="1"/>
</dbReference>
<dbReference type="EC" id="5.2.1.8" evidence="3"/>
<dbReference type="Proteomes" id="UP000071778">
    <property type="component" value="Chromosome"/>
</dbReference>
<dbReference type="SUPFAM" id="SSF54534">
    <property type="entry name" value="FKBP-like"/>
    <property type="match status" value="1"/>
</dbReference>
<keyword evidence="4 8" id="KW-0732">Signal</keyword>
<feature type="chain" id="PRO_5007798338" description="peptidylprolyl isomerase" evidence="8">
    <location>
        <begin position="31"/>
        <end position="296"/>
    </location>
</feature>
<evidence type="ECO:0000256" key="6">
    <source>
        <dbReference type="ARBA" id="ARBA00023235"/>
    </source>
</evidence>
<evidence type="ECO:0000256" key="8">
    <source>
        <dbReference type="SAM" id="SignalP"/>
    </source>
</evidence>
<dbReference type="AlphaFoldDB" id="A0A127QK03"/>
<evidence type="ECO:0000313" key="11">
    <source>
        <dbReference type="Proteomes" id="UP000071778"/>
    </source>
</evidence>
<gene>
    <name evidence="10" type="ORF">CAter282_2678</name>
</gene>
<accession>A0A127QK03</accession>
<dbReference type="PATRIC" id="fig|279058.17.peg.2920"/>
<proteinExistence type="inferred from homology"/>
<feature type="signal peptide" evidence="8">
    <location>
        <begin position="1"/>
        <end position="30"/>
    </location>
</feature>
<keyword evidence="11" id="KW-1185">Reference proteome</keyword>
<dbReference type="PANTHER" id="PTHR47245">
    <property type="entry name" value="PEPTIDYLPROLYL ISOMERASE"/>
    <property type="match status" value="1"/>
</dbReference>
<evidence type="ECO:0000256" key="3">
    <source>
        <dbReference type="ARBA" id="ARBA00013194"/>
    </source>
</evidence>
<dbReference type="PANTHER" id="PTHR47245:SF1">
    <property type="entry name" value="FOLDASE PROTEIN PRSA"/>
    <property type="match status" value="1"/>
</dbReference>
<name>A0A127QK03_9BURK</name>
<organism evidence="10 11">
    <name type="scientific">Collimonas arenae</name>
    <dbReference type="NCBI Taxonomy" id="279058"/>
    <lineage>
        <taxon>Bacteria</taxon>
        <taxon>Pseudomonadati</taxon>
        <taxon>Pseudomonadota</taxon>
        <taxon>Betaproteobacteria</taxon>
        <taxon>Burkholderiales</taxon>
        <taxon>Oxalobacteraceae</taxon>
        <taxon>Collimonas</taxon>
    </lineage>
</organism>
<dbReference type="InterPro" id="IPR050245">
    <property type="entry name" value="PrsA_foldase"/>
</dbReference>
<evidence type="ECO:0000256" key="1">
    <source>
        <dbReference type="ARBA" id="ARBA00000971"/>
    </source>
</evidence>
<evidence type="ECO:0000313" key="10">
    <source>
        <dbReference type="EMBL" id="AMP10408.1"/>
    </source>
</evidence>
<dbReference type="SUPFAM" id="SSF109998">
    <property type="entry name" value="Triger factor/SurA peptide-binding domain-like"/>
    <property type="match status" value="1"/>
</dbReference>
<comment type="similarity">
    <text evidence="2">Belongs to the PpiC/parvulin rotamase family.</text>
</comment>
<dbReference type="EMBL" id="CP013235">
    <property type="protein sequence ID" value="AMP10408.1"/>
    <property type="molecule type" value="Genomic_DNA"/>
</dbReference>